<organism evidence="2 3">
    <name type="scientific">Rhizorhabdus wittichii (strain DSM 6014 / CCUG 31198 / JCM 15750 / NBRC 105917 / EY 4224 / RW1)</name>
    <name type="common">Sphingomonas wittichii</name>
    <dbReference type="NCBI Taxonomy" id="392499"/>
    <lineage>
        <taxon>Bacteria</taxon>
        <taxon>Pseudomonadati</taxon>
        <taxon>Pseudomonadota</taxon>
        <taxon>Alphaproteobacteria</taxon>
        <taxon>Sphingomonadales</taxon>
        <taxon>Sphingomonadaceae</taxon>
        <taxon>Rhizorhabdus</taxon>
    </lineage>
</organism>
<dbReference type="EMBL" id="CP000699">
    <property type="protein sequence ID" value="ABQ68541.1"/>
    <property type="molecule type" value="Genomic_DNA"/>
</dbReference>
<accession>A0A9J9LEZ1</accession>
<reference evidence="2 3" key="1">
    <citation type="journal article" date="2010" name="J. Bacteriol.">
        <title>Genome sequence of the dioxin-mineralizing bacterium Sphingomonas wittichii RW1.</title>
        <authorList>
            <person name="Miller T.R."/>
            <person name="Delcher A.L."/>
            <person name="Salzberg S.L."/>
            <person name="Saunders E."/>
            <person name="Detter J.C."/>
            <person name="Halden R.U."/>
        </authorList>
    </citation>
    <scope>NUCLEOTIDE SEQUENCE [LARGE SCALE GENOMIC DNA]</scope>
    <source>
        <strain evidence="3">DSM 6014 / CCUG 31198 / JCM 15750 / NBRC 105917 / EY 4224 / RW1</strain>
    </source>
</reference>
<evidence type="ECO:0000313" key="2">
    <source>
        <dbReference type="EMBL" id="ABQ68541.1"/>
    </source>
</evidence>
<dbReference type="AlphaFoldDB" id="A0A9J9LEZ1"/>
<dbReference type="Proteomes" id="UP000001989">
    <property type="component" value="Chromosome"/>
</dbReference>
<dbReference type="OrthoDB" id="7567300at2"/>
<protein>
    <submittedName>
        <fullName evidence="2">Uncharacterized protein</fullName>
    </submittedName>
</protein>
<proteinExistence type="predicted"/>
<keyword evidence="3" id="KW-1185">Reference proteome</keyword>
<dbReference type="KEGG" id="swi:Swit_2182"/>
<evidence type="ECO:0000313" key="3">
    <source>
        <dbReference type="Proteomes" id="UP000001989"/>
    </source>
</evidence>
<gene>
    <name evidence="2" type="ordered locus">Swit_2182</name>
</gene>
<name>A0A9J9LEZ1_RHIWR</name>
<sequence>MIPLSTDVVRFVPPIFDKADPAAPAFFLRPGDPIERELFEAELAGDYRAGRVFQADLNRTFSEGVAVLMAADPGRDTLLALVAAEGALEDGEALPVEERQLLAAARDAMADHWPEYRALIVEMNRRHQLLPLVAFRRFCKGWENIDAALPFAAGPDRLVTLAATGSIPRSLMKMAGFEAYAMLNAGQHAKNSGAASKSDDGLPTSPSDAPSMADGTSAGTDGLKTPD</sequence>
<feature type="region of interest" description="Disordered" evidence="1">
    <location>
        <begin position="188"/>
        <end position="227"/>
    </location>
</feature>
<evidence type="ECO:0000256" key="1">
    <source>
        <dbReference type="SAM" id="MobiDB-lite"/>
    </source>
</evidence>